<dbReference type="Proteomes" id="UP000014760">
    <property type="component" value="Unassembled WGS sequence"/>
</dbReference>
<evidence type="ECO:0008006" key="4">
    <source>
        <dbReference type="Google" id="ProtNLM"/>
    </source>
</evidence>
<dbReference type="GO" id="GO:0060271">
    <property type="term" value="P:cilium assembly"/>
    <property type="evidence" value="ECO:0007669"/>
    <property type="project" value="InterPro"/>
</dbReference>
<dbReference type="PANTHER" id="PTHR15673:SF2">
    <property type="entry name" value="IQ CALMODULIN-BINDING MOTIF-CONTAINING PROTEIN 1"/>
    <property type="match status" value="1"/>
</dbReference>
<accession>R7V0H9</accession>
<keyword evidence="3" id="KW-1185">Reference proteome</keyword>
<name>R7V0H9_CAPTE</name>
<evidence type="ECO:0000313" key="2">
    <source>
        <dbReference type="EnsemblMetazoa" id="CapteP168052"/>
    </source>
</evidence>
<dbReference type="InterPro" id="IPR000048">
    <property type="entry name" value="IQ_motif_EF-hand-BS"/>
</dbReference>
<dbReference type="CDD" id="cd23767">
    <property type="entry name" value="IQCD"/>
    <property type="match status" value="2"/>
</dbReference>
<evidence type="ECO:0000313" key="3">
    <source>
        <dbReference type="Proteomes" id="UP000014760"/>
    </source>
</evidence>
<dbReference type="PROSITE" id="PS50096">
    <property type="entry name" value="IQ"/>
    <property type="match status" value="2"/>
</dbReference>
<dbReference type="GO" id="GO:0005929">
    <property type="term" value="C:cilium"/>
    <property type="evidence" value="ECO:0007669"/>
    <property type="project" value="TreeGrafter"/>
</dbReference>
<dbReference type="Gene3D" id="1.20.5.190">
    <property type="match status" value="1"/>
</dbReference>
<dbReference type="OMA" id="DDYIRLH"/>
<dbReference type="InterPro" id="IPR028765">
    <property type="entry name" value="IQCB1"/>
</dbReference>
<dbReference type="EnsemblMetazoa" id="CapteT168052">
    <property type="protein sequence ID" value="CapteP168052"/>
    <property type="gene ID" value="CapteG168052"/>
</dbReference>
<dbReference type="HOGENOM" id="CLU_035387_0_0_1"/>
<reference evidence="1 3" key="2">
    <citation type="journal article" date="2013" name="Nature">
        <title>Insights into bilaterian evolution from three spiralian genomes.</title>
        <authorList>
            <person name="Simakov O."/>
            <person name="Marletaz F."/>
            <person name="Cho S.J."/>
            <person name="Edsinger-Gonzales E."/>
            <person name="Havlak P."/>
            <person name="Hellsten U."/>
            <person name="Kuo D.H."/>
            <person name="Larsson T."/>
            <person name="Lv J."/>
            <person name="Arendt D."/>
            <person name="Savage R."/>
            <person name="Osoegawa K."/>
            <person name="de Jong P."/>
            <person name="Grimwood J."/>
            <person name="Chapman J.A."/>
            <person name="Shapiro H."/>
            <person name="Aerts A."/>
            <person name="Otillar R.P."/>
            <person name="Terry A.Y."/>
            <person name="Boore J.L."/>
            <person name="Grigoriev I.V."/>
            <person name="Lindberg D.R."/>
            <person name="Seaver E.C."/>
            <person name="Weisblat D.A."/>
            <person name="Putnam N.H."/>
            <person name="Rokhsar D.S."/>
        </authorList>
    </citation>
    <scope>NUCLEOTIDE SEQUENCE</scope>
    <source>
        <strain evidence="1 3">I ESC-2004</strain>
    </source>
</reference>
<reference evidence="2" key="3">
    <citation type="submission" date="2015-06" db="UniProtKB">
        <authorList>
            <consortium name="EnsemblMetazoa"/>
        </authorList>
    </citation>
    <scope>IDENTIFICATION</scope>
</reference>
<dbReference type="SMART" id="SM00015">
    <property type="entry name" value="IQ"/>
    <property type="match status" value="3"/>
</dbReference>
<dbReference type="GO" id="GO:0005516">
    <property type="term" value="F:calmodulin binding"/>
    <property type="evidence" value="ECO:0007669"/>
    <property type="project" value="InterPro"/>
</dbReference>
<evidence type="ECO:0000313" key="1">
    <source>
        <dbReference type="EMBL" id="ELU12049.1"/>
    </source>
</evidence>
<reference evidence="3" key="1">
    <citation type="submission" date="2012-12" db="EMBL/GenBank/DDBJ databases">
        <authorList>
            <person name="Hellsten U."/>
            <person name="Grimwood J."/>
            <person name="Chapman J.A."/>
            <person name="Shapiro H."/>
            <person name="Aerts A."/>
            <person name="Otillar R.P."/>
            <person name="Terry A.Y."/>
            <person name="Boore J.L."/>
            <person name="Simakov O."/>
            <person name="Marletaz F."/>
            <person name="Cho S.-J."/>
            <person name="Edsinger-Gonzales E."/>
            <person name="Havlak P."/>
            <person name="Kuo D.-H."/>
            <person name="Larsson T."/>
            <person name="Lv J."/>
            <person name="Arendt D."/>
            <person name="Savage R."/>
            <person name="Osoegawa K."/>
            <person name="de Jong P."/>
            <person name="Lindberg D.R."/>
            <person name="Seaver E.C."/>
            <person name="Weisblat D.A."/>
            <person name="Putnam N.H."/>
            <person name="Grigoriev I.V."/>
            <person name="Rokhsar D.S."/>
        </authorList>
    </citation>
    <scope>NUCLEOTIDE SEQUENCE</scope>
    <source>
        <strain evidence="3">I ESC-2004</strain>
    </source>
</reference>
<gene>
    <name evidence="1" type="ORF">CAPTEDRAFT_168052</name>
</gene>
<dbReference type="STRING" id="283909.R7V0H9"/>
<dbReference type="OrthoDB" id="8178106at2759"/>
<dbReference type="EMBL" id="KB296213">
    <property type="protein sequence ID" value="ELU12049.1"/>
    <property type="molecule type" value="Genomic_DNA"/>
</dbReference>
<sequence length="587" mass="67727">MDSSKKSSDKRIINVAAEISDAADNVVPRLLLKLKDVLESFAAGSPQLMHAKEVMWQYELPSVISTTLKQDFNKILNGWKSAAGLSDILCQCCVGYDPPDGPKFNEVFLPATTETLLLLAMRIQTKYSKTSKLLDETRAEILSHFRTVLKSISFLFSGHNFLCLQVVKSSCFLQMLMSDEVQISISAMNVLQSSNRLISGLFGTLDEQVIHQILDELIYKLSASSSADLAGASTRSVLSVCDSHSPMLLFICNRYRGLRPLLNKWSDGGFIRDLKRLQYLLEAGSMQKAENLKMSEAASVIQAWWRSLSTRKKIKQADRAISRFQRSFRFRKGLETQKREDSRMQSELEHMLLVQRTQHIRELRSQELKALEILPAGEVSKHFDRQQKTAAVKIQALYRGYRTRRSMASRRDVMQQSKAVVVIQRLVRRWLKRIEEKRKDPPCWQRPPGLTDQRRVELLEEIKERREAHKIQAETAEARSELHNRVQEMLKRNATMCKQTRRRHQYREALLAQIEVDCKLMLDAPKLSDVKEDDLLNYVSHSVPIATKARQDHNREMLLLNQPWWRKLGEEDEDIGEGKMAQDWRVF</sequence>
<dbReference type="PANTHER" id="PTHR15673">
    <property type="entry name" value="IQ CALMODULIN-BINDING MOTIF CONTAINING PROTEIN 1"/>
    <property type="match status" value="1"/>
</dbReference>
<organism evidence="1">
    <name type="scientific">Capitella teleta</name>
    <name type="common">Polychaete worm</name>
    <dbReference type="NCBI Taxonomy" id="283909"/>
    <lineage>
        <taxon>Eukaryota</taxon>
        <taxon>Metazoa</taxon>
        <taxon>Spiralia</taxon>
        <taxon>Lophotrochozoa</taxon>
        <taxon>Annelida</taxon>
        <taxon>Polychaeta</taxon>
        <taxon>Sedentaria</taxon>
        <taxon>Scolecida</taxon>
        <taxon>Capitellidae</taxon>
        <taxon>Capitella</taxon>
    </lineage>
</organism>
<protein>
    <recommendedName>
        <fullName evidence="4">IQ calmodulin-binding motif-containing protein 1</fullName>
    </recommendedName>
</protein>
<dbReference type="Pfam" id="PF00612">
    <property type="entry name" value="IQ"/>
    <property type="match status" value="3"/>
</dbReference>
<dbReference type="AlphaFoldDB" id="R7V0H9"/>
<dbReference type="EMBL" id="AMQN01005526">
    <property type="status" value="NOT_ANNOTATED_CDS"/>
    <property type="molecule type" value="Genomic_DNA"/>
</dbReference>
<proteinExistence type="predicted"/>